<accession>A0ACC3AI67</accession>
<keyword evidence="2" id="KW-1185">Reference proteome</keyword>
<name>A0ACC3AI67_9EURO</name>
<reference evidence="1" key="1">
    <citation type="submission" date="2022-10" db="EMBL/GenBank/DDBJ databases">
        <title>Culturing micro-colonial fungi from biological soil crusts in the Mojave desert and describing Neophaeococcomyces mojavensis, and introducing the new genera and species Taxawa tesnikishii.</title>
        <authorList>
            <person name="Kurbessoian T."/>
            <person name="Stajich J.E."/>
        </authorList>
    </citation>
    <scope>NUCLEOTIDE SEQUENCE</scope>
    <source>
        <strain evidence="1">JES_112</strain>
    </source>
</reference>
<gene>
    <name evidence="1" type="ORF">H2198_001069</name>
</gene>
<evidence type="ECO:0000313" key="2">
    <source>
        <dbReference type="Proteomes" id="UP001172386"/>
    </source>
</evidence>
<protein>
    <submittedName>
        <fullName evidence="1">Uncharacterized protein</fullName>
    </submittedName>
</protein>
<comment type="caution">
    <text evidence="1">The sequence shown here is derived from an EMBL/GenBank/DDBJ whole genome shotgun (WGS) entry which is preliminary data.</text>
</comment>
<sequence length="577" mass="63930">MDPLSVTAACVSLLSGLTTVSTKIRSLVIDAKNTSREVIALQNELDSLQRSLGIFYGGGLADGYPVHLQSDLETIIRECQFVVREIDALLDKVVSSHVKQRIQWSFSVRDEVSRLHRNLEGHKSAITIAIAFASMSTNRGIKSDTSSIRSKAARIPDMQNQLAAVLDAIQALQSGDPSQRQQLSLAMQRFLQEAYTESISGTLRRSGSTITYESMLQSSRDPFEDPKSEIDIQFTEQAGLEVDNRSRATHELDADMPSGQPRPQYDALLTSSDPTLTLDPQRNRQRFQELKASAVTHVDTAPEVRKPPSKKRLSLSISLFRPKKASSTLSQEQQPDSTLFVVTTEWLRELSALLDAALVALLKSRDASFERSASIFLHDSHMQAGANNNSASAAAFQEAIRLHQAGEYKSATSALKMLAERGNISSQIIYAMSLCHGWGCSRRPDLALLCLLTAGKTSIEYEMTSQADQQFFTTSSRDELKLALFEIGNSKRYGWGCVVDAKSTRMFYNASAILEDVDAMQELAWCYLTGFGGKKDKFAAAQLLRKAETHGSKVLGNSWIWKDKYNHKSNVMFVNHV</sequence>
<dbReference type="EMBL" id="JAPDRQ010000011">
    <property type="protein sequence ID" value="KAJ9663077.1"/>
    <property type="molecule type" value="Genomic_DNA"/>
</dbReference>
<organism evidence="1 2">
    <name type="scientific">Neophaeococcomyces mojaviensis</name>
    <dbReference type="NCBI Taxonomy" id="3383035"/>
    <lineage>
        <taxon>Eukaryota</taxon>
        <taxon>Fungi</taxon>
        <taxon>Dikarya</taxon>
        <taxon>Ascomycota</taxon>
        <taxon>Pezizomycotina</taxon>
        <taxon>Eurotiomycetes</taxon>
        <taxon>Chaetothyriomycetidae</taxon>
        <taxon>Chaetothyriales</taxon>
        <taxon>Chaetothyriales incertae sedis</taxon>
        <taxon>Neophaeococcomyces</taxon>
    </lineage>
</organism>
<evidence type="ECO:0000313" key="1">
    <source>
        <dbReference type="EMBL" id="KAJ9663077.1"/>
    </source>
</evidence>
<proteinExistence type="predicted"/>
<dbReference type="Proteomes" id="UP001172386">
    <property type="component" value="Unassembled WGS sequence"/>
</dbReference>